<comment type="caution">
    <text evidence="8">The sequence shown here is derived from an EMBL/GenBank/DDBJ whole genome shotgun (WGS) entry which is preliminary data.</text>
</comment>
<name>A0A9P6JZE1_9FUNG</name>
<comment type="similarity">
    <text evidence="3">Belongs to the CHZ1 family.</text>
</comment>
<evidence type="ECO:0000256" key="6">
    <source>
        <dbReference type="SAM" id="MobiDB-lite"/>
    </source>
</evidence>
<keyword evidence="9" id="KW-1185">Reference proteome</keyword>
<feature type="compositionally biased region" description="Acidic residues" evidence="6">
    <location>
        <begin position="85"/>
        <end position="98"/>
    </location>
</feature>
<comment type="function">
    <text evidence="1">Forms a chaperone-bound H2A.Z-H2B complex that acts as a source for SWR1 complex-dependent H2A to H2A.Z histone replacement in chromatin.</text>
</comment>
<comment type="subcellular location">
    <subcellularLocation>
        <location evidence="2">Nucleus</location>
    </subcellularLocation>
</comment>
<feature type="compositionally biased region" description="Acidic residues" evidence="6">
    <location>
        <begin position="105"/>
        <end position="123"/>
    </location>
</feature>
<evidence type="ECO:0000313" key="9">
    <source>
        <dbReference type="Proteomes" id="UP000723463"/>
    </source>
</evidence>
<feature type="compositionally biased region" description="Low complexity" evidence="6">
    <location>
        <begin position="132"/>
        <end position="166"/>
    </location>
</feature>
<keyword evidence="5" id="KW-0539">Nucleus</keyword>
<organism evidence="8 9">
    <name type="scientific">Mortierella hygrophila</name>
    <dbReference type="NCBI Taxonomy" id="979708"/>
    <lineage>
        <taxon>Eukaryota</taxon>
        <taxon>Fungi</taxon>
        <taxon>Fungi incertae sedis</taxon>
        <taxon>Mucoromycota</taxon>
        <taxon>Mortierellomycotina</taxon>
        <taxon>Mortierellomycetes</taxon>
        <taxon>Mortierellales</taxon>
        <taxon>Mortierellaceae</taxon>
        <taxon>Mortierella</taxon>
    </lineage>
</organism>
<feature type="region of interest" description="Disordered" evidence="6">
    <location>
        <begin position="1"/>
        <end position="166"/>
    </location>
</feature>
<reference evidence="8" key="1">
    <citation type="journal article" date="2020" name="Fungal Divers.">
        <title>Resolving the Mortierellaceae phylogeny through synthesis of multi-gene phylogenetics and phylogenomics.</title>
        <authorList>
            <person name="Vandepol N."/>
            <person name="Liber J."/>
            <person name="Desiro A."/>
            <person name="Na H."/>
            <person name="Kennedy M."/>
            <person name="Barry K."/>
            <person name="Grigoriev I.V."/>
            <person name="Miller A.N."/>
            <person name="O'Donnell K."/>
            <person name="Stajich J.E."/>
            <person name="Bonito G."/>
        </authorList>
    </citation>
    <scope>NUCLEOTIDE SEQUENCE</scope>
    <source>
        <strain evidence="8">NRRL 2591</strain>
    </source>
</reference>
<evidence type="ECO:0000259" key="7">
    <source>
        <dbReference type="SMART" id="SM01082"/>
    </source>
</evidence>
<evidence type="ECO:0000313" key="8">
    <source>
        <dbReference type="EMBL" id="KAF9539179.1"/>
    </source>
</evidence>
<dbReference type="Proteomes" id="UP000723463">
    <property type="component" value="Unassembled WGS sequence"/>
</dbReference>
<dbReference type="InterPro" id="IPR019098">
    <property type="entry name" value="Histone_chaperone_domain_CHZ"/>
</dbReference>
<sequence>MSDNSAERSEGAAGKRKADEPIAPEATKRSVGSSSSAKPEDLEDDSEQEDDDLDEDLDFLETSNIIHTGRRTRGVKIDYSKVSQEDLDDDEEDDEGEDAVVAPDAVDDDEEDDEDDDEEEEDAVERAEAQKGASASSGAAVAGSSSSSSGSGSGSPASGAADTEAV</sequence>
<dbReference type="SMART" id="SM01082">
    <property type="entry name" value="CHZ"/>
    <property type="match status" value="1"/>
</dbReference>
<evidence type="ECO:0000256" key="5">
    <source>
        <dbReference type="ARBA" id="ARBA00023242"/>
    </source>
</evidence>
<evidence type="ECO:0000256" key="2">
    <source>
        <dbReference type="ARBA" id="ARBA00004123"/>
    </source>
</evidence>
<evidence type="ECO:0000256" key="1">
    <source>
        <dbReference type="ARBA" id="ARBA00002212"/>
    </source>
</evidence>
<gene>
    <name evidence="8" type="ORF">EC957_005727</name>
</gene>
<evidence type="ECO:0000256" key="4">
    <source>
        <dbReference type="ARBA" id="ARBA00023186"/>
    </source>
</evidence>
<feature type="compositionally biased region" description="Acidic residues" evidence="6">
    <location>
        <begin position="41"/>
        <end position="59"/>
    </location>
</feature>
<feature type="compositionally biased region" description="Basic and acidic residues" evidence="6">
    <location>
        <begin position="1"/>
        <end position="10"/>
    </location>
</feature>
<accession>A0A9P6JZE1</accession>
<feature type="domain" description="Histone chaperone" evidence="7">
    <location>
        <begin position="51"/>
        <end position="88"/>
    </location>
</feature>
<protein>
    <recommendedName>
        <fullName evidence="7">Histone chaperone domain-containing protein</fullName>
    </recommendedName>
</protein>
<dbReference type="EMBL" id="JAAAXW010000260">
    <property type="protein sequence ID" value="KAF9539179.1"/>
    <property type="molecule type" value="Genomic_DNA"/>
</dbReference>
<dbReference type="Pfam" id="PF09649">
    <property type="entry name" value="CHZ"/>
    <property type="match status" value="1"/>
</dbReference>
<dbReference type="AlphaFoldDB" id="A0A9P6JZE1"/>
<dbReference type="GO" id="GO:0005634">
    <property type="term" value="C:nucleus"/>
    <property type="evidence" value="ECO:0007669"/>
    <property type="project" value="UniProtKB-SubCell"/>
</dbReference>
<evidence type="ECO:0000256" key="3">
    <source>
        <dbReference type="ARBA" id="ARBA00008057"/>
    </source>
</evidence>
<keyword evidence="4" id="KW-0143">Chaperone</keyword>
<proteinExistence type="inferred from homology"/>